<gene>
    <name evidence="5" type="ORF">EV674_11357</name>
</gene>
<dbReference type="Proteomes" id="UP000295182">
    <property type="component" value="Unassembled WGS sequence"/>
</dbReference>
<dbReference type="PANTHER" id="PTHR11579">
    <property type="entry name" value="PROTEIN-L-ISOASPARTATE O-METHYLTRANSFERASE"/>
    <property type="match status" value="1"/>
</dbReference>
<name>A0A4R2N8I8_9BURK</name>
<comment type="caution">
    <text evidence="5">The sequence shown here is derived from an EMBL/GenBank/DDBJ whole genome shotgun (WGS) entry which is preliminary data.</text>
</comment>
<dbReference type="OrthoDB" id="9810066at2"/>
<dbReference type="AlphaFoldDB" id="A0A4R2N8I8"/>
<feature type="region of interest" description="Disordered" evidence="4">
    <location>
        <begin position="213"/>
        <end position="236"/>
    </location>
</feature>
<protein>
    <recommendedName>
        <fullName evidence="2">Protein-L-isoaspartate O-methyltransferase</fullName>
    </recommendedName>
    <alternativeName>
        <fullName evidence="3">Protein L-isoaspartyl methyltransferase</fullName>
    </alternativeName>
</protein>
<dbReference type="PANTHER" id="PTHR11579:SF18">
    <property type="entry name" value="PROTEIN-L-ISOASPARTATE O-METHYLTRANSFERASE"/>
    <property type="match status" value="1"/>
</dbReference>
<evidence type="ECO:0000256" key="3">
    <source>
        <dbReference type="ARBA" id="ARBA00030757"/>
    </source>
</evidence>
<dbReference type="Pfam" id="PF01135">
    <property type="entry name" value="PCMT"/>
    <property type="match status" value="1"/>
</dbReference>
<evidence type="ECO:0000256" key="1">
    <source>
        <dbReference type="ARBA" id="ARBA00005369"/>
    </source>
</evidence>
<accession>A0A4R2N8I8</accession>
<dbReference type="EMBL" id="SLXH01000013">
    <property type="protein sequence ID" value="TCP17290.1"/>
    <property type="molecule type" value="Genomic_DNA"/>
</dbReference>
<comment type="similarity">
    <text evidence="1">Belongs to the methyltransferase superfamily. L-isoaspartyl/D-aspartyl protein methyltransferase family.</text>
</comment>
<evidence type="ECO:0000256" key="2">
    <source>
        <dbReference type="ARBA" id="ARBA00013346"/>
    </source>
</evidence>
<dbReference type="GO" id="GO:0032259">
    <property type="term" value="P:methylation"/>
    <property type="evidence" value="ECO:0007669"/>
    <property type="project" value="UniProtKB-KW"/>
</dbReference>
<dbReference type="CDD" id="cd02440">
    <property type="entry name" value="AdoMet_MTases"/>
    <property type="match status" value="1"/>
</dbReference>
<reference evidence="5 6" key="1">
    <citation type="submission" date="2019-03" db="EMBL/GenBank/DDBJ databases">
        <title>Genomic Encyclopedia of Type Strains, Phase IV (KMG-IV): sequencing the most valuable type-strain genomes for metagenomic binning, comparative biology and taxonomic classification.</title>
        <authorList>
            <person name="Goeker M."/>
        </authorList>
    </citation>
    <scope>NUCLEOTIDE SEQUENCE [LARGE SCALE GENOMIC DNA]</scope>
    <source>
        <strain evidence="5 6">DSM 1837</strain>
    </source>
</reference>
<evidence type="ECO:0000313" key="5">
    <source>
        <dbReference type="EMBL" id="TCP17290.1"/>
    </source>
</evidence>
<dbReference type="GO" id="GO:0005737">
    <property type="term" value="C:cytoplasm"/>
    <property type="evidence" value="ECO:0007669"/>
    <property type="project" value="TreeGrafter"/>
</dbReference>
<dbReference type="RefSeq" id="WP_119013124.1">
    <property type="nucleotide sequence ID" value="NZ_QXNC01000013.1"/>
</dbReference>
<keyword evidence="5" id="KW-0808">Transferase</keyword>
<dbReference type="Gene3D" id="3.40.50.150">
    <property type="entry name" value="Vaccinia Virus protein VP39"/>
    <property type="match status" value="1"/>
</dbReference>
<proteinExistence type="inferred from homology"/>
<dbReference type="InterPro" id="IPR029063">
    <property type="entry name" value="SAM-dependent_MTases_sf"/>
</dbReference>
<dbReference type="GO" id="GO:0004719">
    <property type="term" value="F:protein-L-isoaspartate (D-aspartate) O-methyltransferase activity"/>
    <property type="evidence" value="ECO:0007669"/>
    <property type="project" value="InterPro"/>
</dbReference>
<organism evidence="5 6">
    <name type="scientific">Simplicispira metamorpha</name>
    <dbReference type="NCBI Taxonomy" id="80881"/>
    <lineage>
        <taxon>Bacteria</taxon>
        <taxon>Pseudomonadati</taxon>
        <taxon>Pseudomonadota</taxon>
        <taxon>Betaproteobacteria</taxon>
        <taxon>Burkholderiales</taxon>
        <taxon>Comamonadaceae</taxon>
        <taxon>Simplicispira</taxon>
    </lineage>
</organism>
<evidence type="ECO:0000313" key="6">
    <source>
        <dbReference type="Proteomes" id="UP000295182"/>
    </source>
</evidence>
<evidence type="ECO:0000256" key="4">
    <source>
        <dbReference type="SAM" id="MobiDB-lite"/>
    </source>
</evidence>
<feature type="compositionally biased region" description="Polar residues" evidence="4">
    <location>
        <begin position="213"/>
        <end position="224"/>
    </location>
</feature>
<dbReference type="InterPro" id="IPR000682">
    <property type="entry name" value="PCMT"/>
</dbReference>
<sequence length="236" mass="25923">MNMPLNTSANTNDPIAHARYNMIEQQIRPWNVSDPEVLELLHQVRREDFVPAAHRSLAFMDIEIPLRGTPEEGVRTGQCMLAPRVEARLLNDLQVKKHERVLEIGTGSGYMAALLAHRAKEVLSLEIVPELADAARANLQRAGIGNATVRVADGSQDPLPEGPFDVIVLSGSVAEVPQALLAKLNDGGRLAAIVGLDPIMRMTIVQRHGNRFETTQPWDTSSPRLTGFAEPSPFKF</sequence>
<keyword evidence="5" id="KW-0489">Methyltransferase</keyword>
<dbReference type="SUPFAM" id="SSF53335">
    <property type="entry name" value="S-adenosyl-L-methionine-dependent methyltransferases"/>
    <property type="match status" value="1"/>
</dbReference>
<keyword evidence="6" id="KW-1185">Reference proteome</keyword>